<evidence type="ECO:0000256" key="2">
    <source>
        <dbReference type="ARBA" id="ARBA00012438"/>
    </source>
</evidence>
<evidence type="ECO:0000313" key="15">
    <source>
        <dbReference type="EMBL" id="NML10284.1"/>
    </source>
</evidence>
<feature type="domain" description="PAC" evidence="14">
    <location>
        <begin position="204"/>
        <end position="256"/>
    </location>
</feature>
<keyword evidence="11" id="KW-0812">Transmembrane</keyword>
<evidence type="ECO:0000256" key="7">
    <source>
        <dbReference type="ARBA" id="ARBA00022840"/>
    </source>
</evidence>
<dbReference type="Pfam" id="PF00989">
    <property type="entry name" value="PAS"/>
    <property type="match status" value="1"/>
</dbReference>
<dbReference type="Pfam" id="PF02518">
    <property type="entry name" value="HATPase_c"/>
    <property type="match status" value="1"/>
</dbReference>
<dbReference type="NCBIfam" id="TIGR00229">
    <property type="entry name" value="sensory_box"/>
    <property type="match status" value="2"/>
</dbReference>
<dbReference type="InterPro" id="IPR003661">
    <property type="entry name" value="HisK_dim/P_dom"/>
</dbReference>
<dbReference type="SUPFAM" id="SSF55785">
    <property type="entry name" value="PYP-like sensor domain (PAS domain)"/>
    <property type="match status" value="2"/>
</dbReference>
<dbReference type="SMART" id="SM00091">
    <property type="entry name" value="PAS"/>
    <property type="match status" value="2"/>
</dbReference>
<sequence length="624" mass="67852">MESDAQDSSTRQARWGYAIGIVAVLLAVPADLALRAGGVNHSPYLLLILSIIVAAALGGTGAATGAAILAILVGALFALLRPLPGLEPFDLLLSLLVAAGIALLDARNASLRRRRAAWDRRRQNQLSEIADELNLLIDGAQGYAIYMLDPEGRVTIWNDGAERLKGWREQEVVGQYCSIFYPADAVQAGKPEADLKRARDEGKFEEEDWRLRKDGSEFLAHVSITALRDESGALRGFGKVVRDATGERAAESAHKASASHLRSILSTVPDAMIVIDEHGIILSFSAAAERLFGFSEAEIRGSNVSLLMPSPDRERHDSYLEHYLATGERRIIGIGRVVIGARRDGSTFPMELSVGEAIGETQRVFTGFIRDLTERQETQERLDELQSKLIHVARVSAMGTMASTLAHELNQPITAVANYVEAVRDLLAEANPEDLPMIREALDDSVREALRAGQIVRRLRDFVARGEVEKTVENLPTLIGEAAALGLMGAREKGIDAQFDLAPDASKVLLDKVQIQQVLINLLRNAVEAMAESSERHLWIASRRDKAGFIRLTIADSGPGVSPEVAEQLFTAFVSTKSEGMGLGLSICRTIVEANGGRIWLEPRPGGGAQFHFTLVEAEPETIE</sequence>
<evidence type="ECO:0000259" key="14">
    <source>
        <dbReference type="PROSITE" id="PS50113"/>
    </source>
</evidence>
<feature type="domain" description="PAC" evidence="14">
    <location>
        <begin position="325"/>
        <end position="384"/>
    </location>
</feature>
<comment type="caution">
    <text evidence="15">The sequence shown here is derived from an EMBL/GenBank/DDBJ whole genome shotgun (WGS) entry which is preliminary data.</text>
</comment>
<dbReference type="Gene3D" id="3.30.565.10">
    <property type="entry name" value="Histidine kinase-like ATPase, C-terminal domain"/>
    <property type="match status" value="1"/>
</dbReference>
<keyword evidence="5" id="KW-0547">Nucleotide-binding</keyword>
<dbReference type="EC" id="2.7.13.3" evidence="2"/>
<evidence type="ECO:0000256" key="4">
    <source>
        <dbReference type="ARBA" id="ARBA00022679"/>
    </source>
</evidence>
<dbReference type="EMBL" id="JABBFV010000005">
    <property type="protein sequence ID" value="NML10284.1"/>
    <property type="molecule type" value="Genomic_DNA"/>
</dbReference>
<keyword evidence="3" id="KW-0597">Phosphoprotein</keyword>
<dbReference type="GO" id="GO:0005524">
    <property type="term" value="F:ATP binding"/>
    <property type="evidence" value="ECO:0007669"/>
    <property type="project" value="UniProtKB-KW"/>
</dbReference>
<evidence type="ECO:0000256" key="9">
    <source>
        <dbReference type="ARBA" id="ARBA00059827"/>
    </source>
</evidence>
<evidence type="ECO:0000256" key="1">
    <source>
        <dbReference type="ARBA" id="ARBA00000085"/>
    </source>
</evidence>
<dbReference type="CDD" id="cd00082">
    <property type="entry name" value="HisKA"/>
    <property type="match status" value="1"/>
</dbReference>
<dbReference type="GO" id="GO:0000155">
    <property type="term" value="F:phosphorelay sensor kinase activity"/>
    <property type="evidence" value="ECO:0007669"/>
    <property type="project" value="InterPro"/>
</dbReference>
<dbReference type="SMART" id="SM00388">
    <property type="entry name" value="HisKA"/>
    <property type="match status" value="1"/>
</dbReference>
<feature type="domain" description="PAS" evidence="13">
    <location>
        <begin position="257"/>
        <end position="327"/>
    </location>
</feature>
<keyword evidence="8" id="KW-0902">Two-component regulatory system</keyword>
<keyword evidence="7" id="KW-0067">ATP-binding</keyword>
<dbReference type="Gene3D" id="6.10.250.2580">
    <property type="match status" value="1"/>
</dbReference>
<dbReference type="Proteomes" id="UP000519023">
    <property type="component" value="Unassembled WGS sequence"/>
</dbReference>
<dbReference type="AlphaFoldDB" id="A0A7X9ZTI4"/>
<protein>
    <recommendedName>
        <fullName evidence="10">Sensor protein FixL</fullName>
        <ecNumber evidence="2">2.7.13.3</ecNumber>
    </recommendedName>
</protein>
<dbReference type="PROSITE" id="PS50112">
    <property type="entry name" value="PAS"/>
    <property type="match status" value="2"/>
</dbReference>
<evidence type="ECO:0000256" key="11">
    <source>
        <dbReference type="SAM" id="Phobius"/>
    </source>
</evidence>
<dbReference type="SMART" id="SM00387">
    <property type="entry name" value="HATPase_c"/>
    <property type="match status" value="1"/>
</dbReference>
<dbReference type="FunFam" id="3.30.450.20:FF:000060">
    <property type="entry name" value="Sensor protein FixL"/>
    <property type="match status" value="1"/>
</dbReference>
<keyword evidence="16" id="KW-1185">Reference proteome</keyword>
<dbReference type="CDD" id="cd00130">
    <property type="entry name" value="PAS"/>
    <property type="match status" value="2"/>
</dbReference>
<reference evidence="15 16" key="1">
    <citation type="submission" date="2020-04" db="EMBL/GenBank/DDBJ databases">
        <title>Sphingobium sp. AR-3-1 isolated from Arctic soil.</title>
        <authorList>
            <person name="Dahal R.H."/>
            <person name="Chaudhary D.K."/>
        </authorList>
    </citation>
    <scope>NUCLEOTIDE SEQUENCE [LARGE SCALE GENOMIC DNA]</scope>
    <source>
        <strain evidence="15 16">AR-3-1</strain>
    </source>
</reference>
<dbReference type="PROSITE" id="PS50113">
    <property type="entry name" value="PAC"/>
    <property type="match status" value="2"/>
</dbReference>
<comment type="function">
    <text evidence="9">Putative oxygen sensor; modulates the activity of FixJ, a transcriptional activator of nitrogen fixation fixK gene. FixL probably acts as a kinase that phosphorylates FixJ.</text>
</comment>
<dbReference type="PRINTS" id="PR00344">
    <property type="entry name" value="BCTRLSENSOR"/>
</dbReference>
<dbReference type="InterPro" id="IPR003594">
    <property type="entry name" value="HATPase_dom"/>
</dbReference>
<evidence type="ECO:0000259" key="13">
    <source>
        <dbReference type="PROSITE" id="PS50112"/>
    </source>
</evidence>
<dbReference type="InterPro" id="IPR004358">
    <property type="entry name" value="Sig_transdc_His_kin-like_C"/>
</dbReference>
<keyword evidence="11" id="KW-1133">Transmembrane helix</keyword>
<name>A0A7X9ZTI4_9SPHN</name>
<dbReference type="GO" id="GO:0006355">
    <property type="term" value="P:regulation of DNA-templated transcription"/>
    <property type="evidence" value="ECO:0007669"/>
    <property type="project" value="InterPro"/>
</dbReference>
<dbReference type="Pfam" id="PF00512">
    <property type="entry name" value="HisKA"/>
    <property type="match status" value="1"/>
</dbReference>
<dbReference type="SMART" id="SM00086">
    <property type="entry name" value="PAC"/>
    <property type="match status" value="2"/>
</dbReference>
<feature type="transmembrane region" description="Helical" evidence="11">
    <location>
        <begin position="46"/>
        <end position="79"/>
    </location>
</feature>
<evidence type="ECO:0000259" key="12">
    <source>
        <dbReference type="PROSITE" id="PS50109"/>
    </source>
</evidence>
<dbReference type="PANTHER" id="PTHR43065:SF10">
    <property type="entry name" value="PEROXIDE STRESS-ACTIVATED HISTIDINE KINASE MAK3"/>
    <property type="match status" value="1"/>
</dbReference>
<proteinExistence type="predicted"/>
<dbReference type="InterPro" id="IPR036890">
    <property type="entry name" value="HATPase_C_sf"/>
</dbReference>
<dbReference type="InterPro" id="IPR035965">
    <property type="entry name" value="PAS-like_dom_sf"/>
</dbReference>
<evidence type="ECO:0000256" key="8">
    <source>
        <dbReference type="ARBA" id="ARBA00023012"/>
    </source>
</evidence>
<dbReference type="PANTHER" id="PTHR43065">
    <property type="entry name" value="SENSOR HISTIDINE KINASE"/>
    <property type="match status" value="1"/>
</dbReference>
<comment type="catalytic activity">
    <reaction evidence="1">
        <text>ATP + protein L-histidine = ADP + protein N-phospho-L-histidine.</text>
        <dbReference type="EC" id="2.7.13.3"/>
    </reaction>
</comment>
<evidence type="ECO:0000256" key="3">
    <source>
        <dbReference type="ARBA" id="ARBA00022553"/>
    </source>
</evidence>
<gene>
    <name evidence="15" type="ORF">HHL08_08990</name>
</gene>
<keyword evidence="11" id="KW-0472">Membrane</keyword>
<dbReference type="InterPro" id="IPR000014">
    <property type="entry name" value="PAS"/>
</dbReference>
<feature type="domain" description="Histidine kinase" evidence="12">
    <location>
        <begin position="404"/>
        <end position="619"/>
    </location>
</feature>
<dbReference type="InterPro" id="IPR005467">
    <property type="entry name" value="His_kinase_dom"/>
</dbReference>
<feature type="domain" description="PAS" evidence="13">
    <location>
        <begin position="129"/>
        <end position="184"/>
    </location>
</feature>
<dbReference type="SUPFAM" id="SSF47384">
    <property type="entry name" value="Homodimeric domain of signal transducing histidine kinase"/>
    <property type="match status" value="1"/>
</dbReference>
<dbReference type="RefSeq" id="WP_169572655.1">
    <property type="nucleotide sequence ID" value="NZ_JABBFV010000005.1"/>
</dbReference>
<dbReference type="InterPro" id="IPR001610">
    <property type="entry name" value="PAC"/>
</dbReference>
<dbReference type="InterPro" id="IPR013767">
    <property type="entry name" value="PAS_fold"/>
</dbReference>
<dbReference type="Pfam" id="PF13426">
    <property type="entry name" value="PAS_9"/>
    <property type="match status" value="1"/>
</dbReference>
<keyword evidence="4" id="KW-0808">Transferase</keyword>
<feature type="transmembrane region" description="Helical" evidence="11">
    <location>
        <begin position="15"/>
        <end position="34"/>
    </location>
</feature>
<dbReference type="PROSITE" id="PS50109">
    <property type="entry name" value="HIS_KIN"/>
    <property type="match status" value="1"/>
</dbReference>
<organism evidence="15 16">
    <name type="scientific">Sphingobium psychrophilum</name>
    <dbReference type="NCBI Taxonomy" id="2728834"/>
    <lineage>
        <taxon>Bacteria</taxon>
        <taxon>Pseudomonadati</taxon>
        <taxon>Pseudomonadota</taxon>
        <taxon>Alphaproteobacteria</taxon>
        <taxon>Sphingomonadales</taxon>
        <taxon>Sphingomonadaceae</taxon>
        <taxon>Sphingobium</taxon>
    </lineage>
</organism>
<accession>A0A7X9ZTI4</accession>
<dbReference type="Gene3D" id="3.30.450.20">
    <property type="entry name" value="PAS domain"/>
    <property type="match status" value="2"/>
</dbReference>
<dbReference type="Gene3D" id="1.10.287.130">
    <property type="match status" value="1"/>
</dbReference>
<keyword evidence="6" id="KW-0418">Kinase</keyword>
<dbReference type="InterPro" id="IPR036097">
    <property type="entry name" value="HisK_dim/P_sf"/>
</dbReference>
<dbReference type="SUPFAM" id="SSF55874">
    <property type="entry name" value="ATPase domain of HSP90 chaperone/DNA topoisomerase II/histidine kinase"/>
    <property type="match status" value="1"/>
</dbReference>
<evidence type="ECO:0000313" key="16">
    <source>
        <dbReference type="Proteomes" id="UP000519023"/>
    </source>
</evidence>
<evidence type="ECO:0000256" key="5">
    <source>
        <dbReference type="ARBA" id="ARBA00022741"/>
    </source>
</evidence>
<evidence type="ECO:0000256" key="6">
    <source>
        <dbReference type="ARBA" id="ARBA00022777"/>
    </source>
</evidence>
<evidence type="ECO:0000256" key="10">
    <source>
        <dbReference type="ARBA" id="ARBA00070616"/>
    </source>
</evidence>
<dbReference type="InterPro" id="IPR000700">
    <property type="entry name" value="PAS-assoc_C"/>
</dbReference>